<feature type="compositionally biased region" description="Basic and acidic residues" evidence="1">
    <location>
        <begin position="1"/>
        <end position="10"/>
    </location>
</feature>
<accession>C0PLY9</accession>
<reference evidence="2" key="1">
    <citation type="journal article" date="2009" name="PLoS Genet.">
        <title>Sequencing, mapping, and analysis of 27,455 maize full-length cDNAs.</title>
        <authorList>
            <person name="Soderlund C."/>
            <person name="Descour A."/>
            <person name="Kudrna D."/>
            <person name="Bomhoff M."/>
            <person name="Boyd L."/>
            <person name="Currie J."/>
            <person name="Angelova A."/>
            <person name="Collura K."/>
            <person name="Wissotski M."/>
            <person name="Ashley E."/>
            <person name="Morrow D."/>
            <person name="Fernandes J."/>
            <person name="Walbot V."/>
            <person name="Yu Y."/>
        </authorList>
    </citation>
    <scope>NUCLEOTIDE SEQUENCE</scope>
    <source>
        <strain evidence="2">B73</strain>
    </source>
</reference>
<dbReference type="EMBL" id="BT069308">
    <property type="protein sequence ID" value="ACN36205.1"/>
    <property type="molecule type" value="mRNA"/>
</dbReference>
<organism evidence="2">
    <name type="scientific">Zea mays</name>
    <name type="common">Maize</name>
    <dbReference type="NCBI Taxonomy" id="4577"/>
    <lineage>
        <taxon>Eukaryota</taxon>
        <taxon>Viridiplantae</taxon>
        <taxon>Streptophyta</taxon>
        <taxon>Embryophyta</taxon>
        <taxon>Tracheophyta</taxon>
        <taxon>Spermatophyta</taxon>
        <taxon>Magnoliopsida</taxon>
        <taxon>Liliopsida</taxon>
        <taxon>Poales</taxon>
        <taxon>Poaceae</taxon>
        <taxon>PACMAD clade</taxon>
        <taxon>Panicoideae</taxon>
        <taxon>Andropogonodae</taxon>
        <taxon>Andropogoneae</taxon>
        <taxon>Tripsacinae</taxon>
        <taxon>Zea</taxon>
    </lineage>
</organism>
<name>C0PLY9_MAIZE</name>
<dbReference type="EMBL" id="BT069709">
    <property type="protein sequence ID" value="ACN36606.1"/>
    <property type="molecule type" value="mRNA"/>
</dbReference>
<dbReference type="AlphaFoldDB" id="C0PLY9"/>
<feature type="region of interest" description="Disordered" evidence="1">
    <location>
        <begin position="1"/>
        <end position="62"/>
    </location>
</feature>
<reference evidence="2" key="2">
    <citation type="submission" date="2012-06" db="EMBL/GenBank/DDBJ databases">
        <authorList>
            <person name="Yu Y."/>
            <person name="Currie J."/>
            <person name="Lomeli R."/>
            <person name="Angelova A."/>
            <person name="Collura K."/>
            <person name="Wissotski M."/>
            <person name="Campos D."/>
            <person name="Kudrna D."/>
            <person name="Golser W."/>
            <person name="Ashely E."/>
            <person name="Descour A."/>
            <person name="Fernandes J."/>
            <person name="Soderlund C."/>
            <person name="Walbot V."/>
        </authorList>
    </citation>
    <scope>NUCLEOTIDE SEQUENCE</scope>
    <source>
        <strain evidence="2">B73</strain>
    </source>
</reference>
<sequence>MRIDRQKEQEPTNTRHNKLQQRQAWGTAPLTPGPTTITTRRTLYLAHVTRSPHRTRPRDSHC</sequence>
<feature type="compositionally biased region" description="Low complexity" evidence="1">
    <location>
        <begin position="26"/>
        <end position="43"/>
    </location>
</feature>
<proteinExistence type="evidence at transcript level"/>
<protein>
    <submittedName>
        <fullName evidence="2">Uncharacterized protein</fullName>
    </submittedName>
</protein>
<evidence type="ECO:0000313" key="2">
    <source>
        <dbReference type="EMBL" id="ACN36205.1"/>
    </source>
</evidence>
<evidence type="ECO:0000256" key="1">
    <source>
        <dbReference type="SAM" id="MobiDB-lite"/>
    </source>
</evidence>